<name>A0A366F3U7_9HYPH</name>
<keyword evidence="3" id="KW-1185">Reference proteome</keyword>
<organism evidence="2 3">
    <name type="scientific">Roseiarcus fermentans</name>
    <dbReference type="NCBI Taxonomy" id="1473586"/>
    <lineage>
        <taxon>Bacteria</taxon>
        <taxon>Pseudomonadati</taxon>
        <taxon>Pseudomonadota</taxon>
        <taxon>Alphaproteobacteria</taxon>
        <taxon>Hyphomicrobiales</taxon>
        <taxon>Roseiarcaceae</taxon>
        <taxon>Roseiarcus</taxon>
    </lineage>
</organism>
<dbReference type="EMBL" id="QNRK01000022">
    <property type="protein sequence ID" value="RBP09277.1"/>
    <property type="molecule type" value="Genomic_DNA"/>
</dbReference>
<protein>
    <submittedName>
        <fullName evidence="2">Uncharacterized protein</fullName>
    </submittedName>
</protein>
<proteinExistence type="predicted"/>
<feature type="compositionally biased region" description="Basic residues" evidence="1">
    <location>
        <begin position="213"/>
        <end position="225"/>
    </location>
</feature>
<evidence type="ECO:0000313" key="2">
    <source>
        <dbReference type="EMBL" id="RBP09277.1"/>
    </source>
</evidence>
<dbReference type="AlphaFoldDB" id="A0A366F3U7"/>
<gene>
    <name evidence="2" type="ORF">DFR50_122114</name>
</gene>
<evidence type="ECO:0000256" key="1">
    <source>
        <dbReference type="SAM" id="MobiDB-lite"/>
    </source>
</evidence>
<evidence type="ECO:0000313" key="3">
    <source>
        <dbReference type="Proteomes" id="UP000253529"/>
    </source>
</evidence>
<dbReference type="Proteomes" id="UP000253529">
    <property type="component" value="Unassembled WGS sequence"/>
</dbReference>
<feature type="compositionally biased region" description="Basic and acidic residues" evidence="1">
    <location>
        <begin position="14"/>
        <end position="25"/>
    </location>
</feature>
<feature type="region of interest" description="Disordered" evidence="1">
    <location>
        <begin position="1"/>
        <end position="48"/>
    </location>
</feature>
<sequence>EDAEQPRTQLGHAEQTRVLEFDHRRPTGFAPTPAQSSEAILPPNKERRRDRVSDLLTKDIRAIHAAACLLRKKLLRLLLATKGGGTTRGRDSGPAAVDRFPPGSSTRGSLAMTALFAAGLGVTGGTESRRKLLKSLVSGADTTGPSPRRPGLREQPAGPKAPAQDRRPTLVATGSPRFARDDDRRGAGPGRCGIEAGRKPLQNLDPGAGTAPRSHRGRKQQRRHAGATVPAGPGFRAFF</sequence>
<feature type="region of interest" description="Disordered" evidence="1">
    <location>
        <begin position="84"/>
        <end position="105"/>
    </location>
</feature>
<feature type="non-terminal residue" evidence="2">
    <location>
        <position position="1"/>
    </location>
</feature>
<comment type="caution">
    <text evidence="2">The sequence shown here is derived from an EMBL/GenBank/DDBJ whole genome shotgun (WGS) entry which is preliminary data.</text>
</comment>
<feature type="region of interest" description="Disordered" evidence="1">
    <location>
        <begin position="137"/>
        <end position="239"/>
    </location>
</feature>
<reference evidence="2 3" key="1">
    <citation type="submission" date="2018-06" db="EMBL/GenBank/DDBJ databases">
        <title>Genomic Encyclopedia of Type Strains, Phase IV (KMG-IV): sequencing the most valuable type-strain genomes for metagenomic binning, comparative biology and taxonomic classification.</title>
        <authorList>
            <person name="Goeker M."/>
        </authorList>
    </citation>
    <scope>NUCLEOTIDE SEQUENCE [LARGE SCALE GENOMIC DNA]</scope>
    <source>
        <strain evidence="2 3">DSM 24875</strain>
    </source>
</reference>
<accession>A0A366F3U7</accession>